<evidence type="ECO:0000259" key="5">
    <source>
        <dbReference type="Pfam" id="PF16875"/>
    </source>
</evidence>
<feature type="domain" description="Glycosyl hydrolase family 36 C-terminal" evidence="4">
    <location>
        <begin position="628"/>
        <end position="730"/>
    </location>
</feature>
<dbReference type="InterPro" id="IPR031704">
    <property type="entry name" value="Glyco_hydro_36_N"/>
</dbReference>
<dbReference type="InterPro" id="IPR000111">
    <property type="entry name" value="Glyco_hydro_27/36_CS"/>
</dbReference>
<name>A0ABS6I2G7_9MICC</name>
<gene>
    <name evidence="6" type="ORF">KSW38_06490</name>
</gene>
<keyword evidence="7" id="KW-1185">Reference proteome</keyword>
<comment type="catalytic activity">
    <reaction evidence="3">
        <text>Hydrolysis of terminal, non-reducing alpha-D-galactose residues in alpha-D-galactosides, including galactose oligosaccharides, galactomannans and galactolipids.</text>
        <dbReference type="EC" id="3.2.1.22"/>
    </reaction>
</comment>
<reference evidence="6 7" key="1">
    <citation type="submission" date="2021-06" db="EMBL/GenBank/DDBJ databases">
        <authorList>
            <person name="Jeong J.W."/>
        </authorList>
    </citation>
    <scope>NUCLEOTIDE SEQUENCE [LARGE SCALE GENOMIC DNA]</scope>
    <source>
        <strain evidence="6 7">MMS21-TAE1-1</strain>
    </source>
</reference>
<dbReference type="RefSeq" id="WP_216923760.1">
    <property type="nucleotide sequence ID" value="NZ_JAHOPC010000002.1"/>
</dbReference>
<evidence type="ECO:0000313" key="6">
    <source>
        <dbReference type="EMBL" id="MBU8865936.1"/>
    </source>
</evidence>
<dbReference type="InterPro" id="IPR002252">
    <property type="entry name" value="Glyco_hydro_36"/>
</dbReference>
<dbReference type="InterPro" id="IPR031705">
    <property type="entry name" value="Glyco_hydro_36_C"/>
</dbReference>
<keyword evidence="1 3" id="KW-0378">Hydrolase</keyword>
<organism evidence="6 7">
    <name type="scientific">Paenarthrobacter aromaticivorans</name>
    <dbReference type="NCBI Taxonomy" id="2849150"/>
    <lineage>
        <taxon>Bacteria</taxon>
        <taxon>Bacillati</taxon>
        <taxon>Actinomycetota</taxon>
        <taxon>Actinomycetes</taxon>
        <taxon>Micrococcales</taxon>
        <taxon>Micrococcaceae</taxon>
        <taxon>Paenarthrobacter</taxon>
    </lineage>
</organism>
<dbReference type="Pfam" id="PF02065">
    <property type="entry name" value="Melibiase"/>
    <property type="match status" value="1"/>
</dbReference>
<evidence type="ECO:0000259" key="4">
    <source>
        <dbReference type="Pfam" id="PF16874"/>
    </source>
</evidence>
<comment type="caution">
    <text evidence="6">The sequence shown here is derived from an EMBL/GenBank/DDBJ whole genome shotgun (WGS) entry which is preliminary data.</text>
</comment>
<proteinExistence type="inferred from homology"/>
<dbReference type="EMBL" id="JAHOPC010000002">
    <property type="protein sequence ID" value="MBU8865936.1"/>
    <property type="molecule type" value="Genomic_DNA"/>
</dbReference>
<dbReference type="PIRSF" id="PIRSF005536">
    <property type="entry name" value="Agal"/>
    <property type="match status" value="1"/>
</dbReference>
<dbReference type="EC" id="3.2.1.22" evidence="3"/>
<dbReference type="Pfam" id="PF16875">
    <property type="entry name" value="Glyco_hydro_36N"/>
    <property type="match status" value="1"/>
</dbReference>
<protein>
    <recommendedName>
        <fullName evidence="3">Alpha-galactosidase</fullName>
        <ecNumber evidence="3">3.2.1.22</ecNumber>
    </recommendedName>
</protein>
<comment type="similarity">
    <text evidence="3">Belongs to the glycosyl hydrolase.</text>
</comment>
<dbReference type="PANTHER" id="PTHR43053">
    <property type="entry name" value="GLYCOSIDASE FAMILY 31"/>
    <property type="match status" value="1"/>
</dbReference>
<evidence type="ECO:0000256" key="1">
    <source>
        <dbReference type="ARBA" id="ARBA00022801"/>
    </source>
</evidence>
<dbReference type="PROSITE" id="PS00512">
    <property type="entry name" value="ALPHA_GALACTOSIDASE"/>
    <property type="match status" value="1"/>
</dbReference>
<evidence type="ECO:0000313" key="7">
    <source>
        <dbReference type="Proteomes" id="UP000824166"/>
    </source>
</evidence>
<evidence type="ECO:0000256" key="3">
    <source>
        <dbReference type="PIRNR" id="PIRNR005536"/>
    </source>
</evidence>
<dbReference type="Proteomes" id="UP000824166">
    <property type="component" value="Unassembled WGS sequence"/>
</dbReference>
<dbReference type="CDD" id="cd14791">
    <property type="entry name" value="GH36"/>
    <property type="match status" value="1"/>
</dbReference>
<sequence length="755" mass="83067">MPTDNEGAILHLAAAGVSVLIDATGGQLPAIVHWGDQLPALTAEEARKMVEASVPVAGSSTIDVPPRPGLLPGQDSGWMGRPGLRGSFDGVGWSPKFQVHKVTFNDSPAIGFVAAEAGRVLITGTDDAHRLRLDLTLELLPAGLIRGRVELTNLCDETYTVEDVSLAFPIPGEATELLDFAGSHNFERVPQRGTLRTGTHLRENRRGRTGSDSAYILHAGTPGFGFGHGEIWAVHTAWSGNHHHFAERFFGDQLIGGGELLLPGEVRLSLGDIYQSPWIYASYGTGLDPVARRFHAHVRSRTFPVSADRPVTLNVWEAVYFDHEEEKLIALAERAALAGVERYVLDDGWFGSRRDDTSGLGDWVVSADVWPSGLHPLVDRVHEMGMQFGLWFEPEMVNPDSDVARAHPEWIMAARKDWPVESRNQQVLNLAVPEAYEHVKKQILALLAEYKLDYIKWDHNRDLIEAGNQQAGGRPAVHQQTLAFYALLEEIRSLHPDVEIESCSSGGARVDLGVLENTDRVWVSDNNDPHDRQTMLRWTTELLPPEYLGSHIASARSHTTGRHHDLAFRAGTAVFGHLGVEWDLGTASDDELDSLQRWISFYKQERRLLLAGDVVRMDGPDTNVVVHGVVGPDRSRAIFAQAALDSLYPDPAGRLRFRGLDAEARYEIVPIFPGYTPSGLLPPDWWGQPSASGRHIEGTSLRTTARNDVTFPGAVFSGSALEKVGVASPRIHPDQVVLYRLSRVACESQTRNAVP</sequence>
<feature type="domain" description="Glycosyl hydrolase family 36 N-terminal" evidence="5">
    <location>
        <begin position="28"/>
        <end position="268"/>
    </location>
</feature>
<dbReference type="InterPro" id="IPR050985">
    <property type="entry name" value="Alpha-glycosidase_related"/>
</dbReference>
<dbReference type="PANTHER" id="PTHR43053:SF3">
    <property type="entry name" value="ALPHA-GALACTOSIDASE C-RELATED"/>
    <property type="match status" value="1"/>
</dbReference>
<accession>A0ABS6I2G7</accession>
<keyword evidence="2 3" id="KW-0326">Glycosidase</keyword>
<dbReference type="Pfam" id="PF16874">
    <property type="entry name" value="Glyco_hydro_36C"/>
    <property type="match status" value="1"/>
</dbReference>
<evidence type="ECO:0000256" key="2">
    <source>
        <dbReference type="ARBA" id="ARBA00023295"/>
    </source>
</evidence>